<sequence>MPKKKTGQRRKAEKQKLRQKEIRTAKDQLDLAKFPCNAVMECDKCGKKQKSRAFCYFCQSLQRLPMCAHCGKVKCMLKTGDCVVRHPGIFTTGLGMVGAVCDHCEAWVCHGRRCLTSHACVCPLTDSVCQECERGVWDHGGRIFRCSFCDCFLCEDDQFEHQASCQVLEAENFKCQSCNRLGQYSCLRCKTCYCEDHVRRKGFKYEKNKPIPCPKCSFETSQTKDLSMSTRSHKFGRQSQGGMYESDADDDYVDDDLDDDDDEEDDDESGCDYYGKGADDEDEEGEEEREHESSSSSSSNGEKETEKNCNDKSNEKWHS</sequence>
<evidence type="ECO:0000259" key="9">
    <source>
        <dbReference type="PROSITE" id="PS00652"/>
    </source>
</evidence>
<feature type="region of interest" description="Disordered" evidence="8">
    <location>
        <begin position="227"/>
        <end position="319"/>
    </location>
</feature>
<dbReference type="Pfam" id="PF06524">
    <property type="entry name" value="NOA36"/>
    <property type="match status" value="1"/>
</dbReference>
<evidence type="ECO:0000256" key="4">
    <source>
        <dbReference type="ARBA" id="ARBA00022737"/>
    </source>
</evidence>
<reference evidence="11 12" key="1">
    <citation type="submission" date="2025-04" db="UniProtKB">
        <authorList>
            <consortium name="RefSeq"/>
        </authorList>
    </citation>
    <scope>IDENTIFICATION</scope>
    <source>
        <tissue evidence="11 12">Whole body</tissue>
    </source>
</reference>
<evidence type="ECO:0000256" key="1">
    <source>
        <dbReference type="ARBA" id="ARBA00004604"/>
    </source>
</evidence>
<evidence type="ECO:0000256" key="2">
    <source>
        <dbReference type="ARBA" id="ARBA00007212"/>
    </source>
</evidence>
<dbReference type="PROSITE" id="PS00652">
    <property type="entry name" value="TNFR_NGFR_1"/>
    <property type="match status" value="1"/>
</dbReference>
<proteinExistence type="inferred from homology"/>
<comment type="similarity">
    <text evidence="2">Belongs to the NOA36 family.</text>
</comment>
<evidence type="ECO:0000313" key="10">
    <source>
        <dbReference type="Proteomes" id="UP000694925"/>
    </source>
</evidence>
<dbReference type="InterPro" id="IPR010531">
    <property type="entry name" value="NOA36"/>
</dbReference>
<dbReference type="CTD" id="43384"/>
<dbReference type="KEGG" id="ccal:108631485"/>
<dbReference type="AlphaFoldDB" id="A0AAJ7JEE8"/>
<dbReference type="Proteomes" id="UP000694925">
    <property type="component" value="Unplaced"/>
</dbReference>
<keyword evidence="7" id="KW-0539">Nucleus</keyword>
<evidence type="ECO:0000313" key="11">
    <source>
        <dbReference type="RefSeq" id="XP_017890932.1"/>
    </source>
</evidence>
<dbReference type="RefSeq" id="XP_017890932.1">
    <property type="nucleotide sequence ID" value="XM_018035443.2"/>
</dbReference>
<dbReference type="PANTHER" id="PTHR13214:SF1">
    <property type="entry name" value="ZINC FINGER PROTEIN 330"/>
    <property type="match status" value="1"/>
</dbReference>
<evidence type="ECO:0000256" key="3">
    <source>
        <dbReference type="ARBA" id="ARBA00022723"/>
    </source>
</evidence>
<protein>
    <submittedName>
        <fullName evidence="11 12">Zinc finger protein 330 homolog</fullName>
    </submittedName>
</protein>
<dbReference type="RefSeq" id="XP_026674717.1">
    <property type="nucleotide sequence ID" value="XM_026818916.1"/>
</dbReference>
<evidence type="ECO:0000256" key="8">
    <source>
        <dbReference type="SAM" id="MobiDB-lite"/>
    </source>
</evidence>
<dbReference type="GO" id="GO:0005730">
    <property type="term" value="C:nucleolus"/>
    <property type="evidence" value="ECO:0007669"/>
    <property type="project" value="UniProtKB-SubCell"/>
</dbReference>
<feature type="domain" description="TNFR-Cys" evidence="9">
    <location>
        <begin position="132"/>
        <end position="175"/>
    </location>
</feature>
<keyword evidence="4" id="KW-0677">Repeat</keyword>
<feature type="compositionally biased region" description="Acidic residues" evidence="8">
    <location>
        <begin position="246"/>
        <end position="270"/>
    </location>
</feature>
<accession>A0AAJ7JEE8</accession>
<organism evidence="10 11">
    <name type="scientific">Ceratina calcarata</name>
    <dbReference type="NCBI Taxonomy" id="156304"/>
    <lineage>
        <taxon>Eukaryota</taxon>
        <taxon>Metazoa</taxon>
        <taxon>Ecdysozoa</taxon>
        <taxon>Arthropoda</taxon>
        <taxon>Hexapoda</taxon>
        <taxon>Insecta</taxon>
        <taxon>Pterygota</taxon>
        <taxon>Neoptera</taxon>
        <taxon>Endopterygota</taxon>
        <taxon>Hymenoptera</taxon>
        <taxon>Apocrita</taxon>
        <taxon>Aculeata</taxon>
        <taxon>Apoidea</taxon>
        <taxon>Anthophila</taxon>
        <taxon>Apidae</taxon>
        <taxon>Ceratina</taxon>
        <taxon>Zadontomerus</taxon>
    </lineage>
</organism>
<keyword evidence="3" id="KW-0479">Metal-binding</keyword>
<dbReference type="GeneID" id="108631485"/>
<evidence type="ECO:0000256" key="6">
    <source>
        <dbReference type="ARBA" id="ARBA00022833"/>
    </source>
</evidence>
<keyword evidence="10" id="KW-1185">Reference proteome</keyword>
<name>A0AAJ7JEE8_9HYME</name>
<dbReference type="InterPro" id="IPR001368">
    <property type="entry name" value="TNFR/NGFR_Cys_rich_reg"/>
</dbReference>
<evidence type="ECO:0000313" key="12">
    <source>
        <dbReference type="RefSeq" id="XP_026674717.1"/>
    </source>
</evidence>
<dbReference type="GO" id="GO:0008270">
    <property type="term" value="F:zinc ion binding"/>
    <property type="evidence" value="ECO:0007669"/>
    <property type="project" value="UniProtKB-KW"/>
</dbReference>
<feature type="compositionally biased region" description="Basic and acidic residues" evidence="8">
    <location>
        <begin position="301"/>
        <end position="319"/>
    </location>
</feature>
<evidence type="ECO:0000256" key="7">
    <source>
        <dbReference type="ARBA" id="ARBA00023242"/>
    </source>
</evidence>
<comment type="subcellular location">
    <subcellularLocation>
        <location evidence="1">Nucleus</location>
        <location evidence="1">Nucleolus</location>
    </subcellularLocation>
</comment>
<gene>
    <name evidence="11 12" type="primary">LOC108631485</name>
</gene>
<keyword evidence="5" id="KW-0863">Zinc-finger</keyword>
<evidence type="ECO:0000256" key="5">
    <source>
        <dbReference type="ARBA" id="ARBA00022771"/>
    </source>
</evidence>
<keyword evidence="6" id="KW-0862">Zinc</keyword>
<dbReference type="PANTHER" id="PTHR13214">
    <property type="entry name" value="ZINC FINGER PROTEIN 330"/>
    <property type="match status" value="1"/>
</dbReference>